<dbReference type="InterPro" id="IPR017956">
    <property type="entry name" value="AT_hook_DNA-bd_motif"/>
</dbReference>
<feature type="region of interest" description="Disordered" evidence="1">
    <location>
        <begin position="95"/>
        <end position="163"/>
    </location>
</feature>
<dbReference type="SMART" id="SM00384">
    <property type="entry name" value="AT_hook"/>
    <property type="match status" value="3"/>
</dbReference>
<reference evidence="3 4" key="1">
    <citation type="submission" date="2024-02" db="EMBL/GenBank/DDBJ databases">
        <title>De novo assembly and annotation of 12 fungi associated with fruit tree decline syndrome in Ontario, Canada.</title>
        <authorList>
            <person name="Sulman M."/>
            <person name="Ellouze W."/>
            <person name="Ilyukhin E."/>
        </authorList>
    </citation>
    <scope>NUCLEOTIDE SEQUENCE [LARGE SCALE GENOMIC DNA]</scope>
    <source>
        <strain evidence="3 4">M42-189</strain>
    </source>
</reference>
<evidence type="ECO:0000256" key="1">
    <source>
        <dbReference type="SAM" id="MobiDB-lite"/>
    </source>
</evidence>
<gene>
    <name evidence="3" type="ORF">SLS60_007563</name>
</gene>
<feature type="compositionally biased region" description="Acidic residues" evidence="1">
    <location>
        <begin position="603"/>
        <end position="615"/>
    </location>
</feature>
<name>A0ABR3R6K8_9PLEO</name>
<feature type="compositionally biased region" description="Polar residues" evidence="1">
    <location>
        <begin position="617"/>
        <end position="635"/>
    </location>
</feature>
<feature type="compositionally biased region" description="Acidic residues" evidence="1">
    <location>
        <begin position="979"/>
        <end position="992"/>
    </location>
</feature>
<protein>
    <recommendedName>
        <fullName evidence="2">C2H2-type domain-containing protein</fullName>
    </recommendedName>
</protein>
<feature type="compositionally biased region" description="Polar residues" evidence="1">
    <location>
        <begin position="218"/>
        <end position="230"/>
    </location>
</feature>
<dbReference type="InterPro" id="IPR013087">
    <property type="entry name" value="Znf_C2H2_type"/>
</dbReference>
<feature type="compositionally biased region" description="Basic and acidic residues" evidence="1">
    <location>
        <begin position="759"/>
        <end position="770"/>
    </location>
</feature>
<feature type="region of interest" description="Disordered" evidence="1">
    <location>
        <begin position="913"/>
        <end position="936"/>
    </location>
</feature>
<feature type="region of interest" description="Disordered" evidence="1">
    <location>
        <begin position="581"/>
        <end position="687"/>
    </location>
</feature>
<dbReference type="EMBL" id="JAKJXO020000010">
    <property type="protein sequence ID" value="KAL1599759.1"/>
    <property type="molecule type" value="Genomic_DNA"/>
</dbReference>
<dbReference type="PROSITE" id="PS00028">
    <property type="entry name" value="ZINC_FINGER_C2H2_1"/>
    <property type="match status" value="1"/>
</dbReference>
<feature type="region of interest" description="Disordered" evidence="1">
    <location>
        <begin position="700"/>
        <end position="780"/>
    </location>
</feature>
<evidence type="ECO:0000259" key="2">
    <source>
        <dbReference type="PROSITE" id="PS00028"/>
    </source>
</evidence>
<feature type="region of interest" description="Disordered" evidence="1">
    <location>
        <begin position="1"/>
        <end position="55"/>
    </location>
</feature>
<feature type="compositionally biased region" description="Basic and acidic residues" evidence="1">
    <location>
        <begin position="95"/>
        <end position="124"/>
    </location>
</feature>
<feature type="compositionally biased region" description="Polar residues" evidence="1">
    <location>
        <begin position="913"/>
        <end position="923"/>
    </location>
</feature>
<feature type="region of interest" description="Disordered" evidence="1">
    <location>
        <begin position="951"/>
        <end position="992"/>
    </location>
</feature>
<feature type="compositionally biased region" description="Basic residues" evidence="1">
    <location>
        <begin position="127"/>
        <end position="137"/>
    </location>
</feature>
<feature type="compositionally biased region" description="Polar residues" evidence="1">
    <location>
        <begin position="771"/>
        <end position="780"/>
    </location>
</feature>
<feature type="domain" description="C2H2-type" evidence="2">
    <location>
        <begin position="787"/>
        <end position="810"/>
    </location>
</feature>
<dbReference type="Proteomes" id="UP001521785">
    <property type="component" value="Unassembled WGS sequence"/>
</dbReference>
<sequence length="992" mass="109074">MTAASQYNNDYSSRQLPTLDATRSGTATASSYNYSDTQTPAPVPQGPNNNATDTYNQGAITVDLMAVYDPWPEYQRKQEALRAQKAVEDAVRAEEERVAEEARKQEGKKKNEERKRRDEEEISRLAKQSKPKQKSRKSQQPAPTVPAEASSATSAGVAEDGGMEEGMEAEIRALMAKMREFNSKDPAMLARIWEEERRAKARKSPVVPAKPPPQAVPTSQPSQANARQVANQSKKVFAAKEPSAVTVAKPATPITTQPLVRPAVAAAIPSTRAGGNTIWPPEKKVTLASAAAVYLNGQNQQMYIHPDQILTMLDGNPSYIELCEQLENMGIRLDRAAFAKNLLTAVPDVNSSSRAKTVQLPSNGPVAPSAPVAPPAVMKRDIGTPATPIMNYPSAVPSPAYSSFPDSHPPAALVAEMIPLKPELKRPANKEEAARKRDFSDLIDLTQADEDDFIPPPKRTHIGSISSFTPTGYSPPNHMDLDEGPTTNVHVPANDIPQPVVHQPVPPAPHARDLRHADIVDSCDRKKALRRNTYNIKTIARDVLLACGRHPEQRQLNQHLEVLRTTLPQVHQDADLSTLRWDLIDPGKPPRGYFRDKTQGLAEDADDEDSEEENENTQSQGLSLQSRESAGQQKVQAPPLAEAINPFKQKRRPGRPPRSSFGPDQTTASSTPARPAPKTMSVSAPRAASAGIGYSAFRTATQHDAEGNPMPKKRGRPVGWRKNVHGSAQAQAQSSANGHTGPRPLQFDPSEPSTMRNPTSRDTEPIRVDSRSPSVANNTNRYQPFKCKWQGCKVELHNLDTLKKHVSKVHRSSNNMGFIECHWANCATEGINEDAMTGMRIEQSKPKSFTTIANWMQHLEQLHFSPLSWELGDGPTSGVSDATDSEAYLSDAHGRRVTPKLTPRTDYLEISRINTPTRTSVQEPSAARSRGRPPKHYVEQEARDLQKRLVQQKKRIGGPGMDRGGATLVNEKRRRGFTENDDLDEELVDAED</sequence>
<evidence type="ECO:0000313" key="3">
    <source>
        <dbReference type="EMBL" id="KAL1599759.1"/>
    </source>
</evidence>
<organism evidence="3 4">
    <name type="scientific">Paraconiothyrium brasiliense</name>
    <dbReference type="NCBI Taxonomy" id="300254"/>
    <lineage>
        <taxon>Eukaryota</taxon>
        <taxon>Fungi</taxon>
        <taxon>Dikarya</taxon>
        <taxon>Ascomycota</taxon>
        <taxon>Pezizomycotina</taxon>
        <taxon>Dothideomycetes</taxon>
        <taxon>Pleosporomycetidae</taxon>
        <taxon>Pleosporales</taxon>
        <taxon>Massarineae</taxon>
        <taxon>Didymosphaeriaceae</taxon>
        <taxon>Paraconiothyrium</taxon>
    </lineage>
</organism>
<keyword evidence="4" id="KW-1185">Reference proteome</keyword>
<comment type="caution">
    <text evidence="3">The sequence shown here is derived from an EMBL/GenBank/DDBJ whole genome shotgun (WGS) entry which is preliminary data.</text>
</comment>
<evidence type="ECO:0000313" key="4">
    <source>
        <dbReference type="Proteomes" id="UP001521785"/>
    </source>
</evidence>
<accession>A0ABR3R6K8</accession>
<proteinExistence type="predicted"/>
<feature type="region of interest" description="Disordered" evidence="1">
    <location>
        <begin position="201"/>
        <end position="230"/>
    </location>
</feature>
<feature type="compositionally biased region" description="Low complexity" evidence="1">
    <location>
        <begin position="727"/>
        <end position="736"/>
    </location>
</feature>